<evidence type="ECO:0000256" key="5">
    <source>
        <dbReference type="ARBA" id="ARBA00022771"/>
    </source>
</evidence>
<dbReference type="Pfam" id="PF26200">
    <property type="entry name" value="Rcat_RNF216"/>
    <property type="match status" value="1"/>
</dbReference>
<gene>
    <name evidence="10" type="ORF">ACHAW5_007953</name>
</gene>
<dbReference type="InterPro" id="IPR044066">
    <property type="entry name" value="TRIAD_supradom"/>
</dbReference>
<dbReference type="SMART" id="SM00647">
    <property type="entry name" value="IBR"/>
    <property type="match status" value="1"/>
</dbReference>
<dbReference type="PANTHER" id="PTHR22770:SF47">
    <property type="entry name" value="E3 UBIQUITIN-PROTEIN LIGASE RNF216"/>
    <property type="match status" value="1"/>
</dbReference>
<name>A0ABD3NE04_9STRA</name>
<dbReference type="InterPro" id="IPR047544">
    <property type="entry name" value="RING-HC_RBR_RNF216"/>
</dbReference>
<dbReference type="EMBL" id="JALLAZ020001515">
    <property type="protein sequence ID" value="KAL3773663.1"/>
    <property type="molecule type" value="Genomic_DNA"/>
</dbReference>
<evidence type="ECO:0000313" key="10">
    <source>
        <dbReference type="EMBL" id="KAL3773663.1"/>
    </source>
</evidence>
<evidence type="ECO:0000256" key="1">
    <source>
        <dbReference type="ARBA" id="ARBA00004906"/>
    </source>
</evidence>
<dbReference type="PANTHER" id="PTHR22770">
    <property type="entry name" value="UBIQUITIN CONJUGATING ENZYME 7 INTERACTING PROTEIN-RELATED"/>
    <property type="match status" value="1"/>
</dbReference>
<evidence type="ECO:0000256" key="4">
    <source>
        <dbReference type="ARBA" id="ARBA00022737"/>
    </source>
</evidence>
<keyword evidence="6" id="KW-0833">Ubl conjugation pathway</keyword>
<comment type="pathway">
    <text evidence="1">Protein modification; protein ubiquitination.</text>
</comment>
<evidence type="ECO:0000313" key="11">
    <source>
        <dbReference type="Proteomes" id="UP001530315"/>
    </source>
</evidence>
<comment type="caution">
    <text evidence="10">The sequence shown here is derived from an EMBL/GenBank/DDBJ whole genome shotgun (WGS) entry which is preliminary data.</text>
</comment>
<sequence length="354" mass="39004">MTVLAECDPTGTSISEASFAAAAIGGRLCGDGEEGSTSTAMTTTTWPGRRRESSKSGRRKVAKLECQCCFVEHDFEDMVSCRLGGHLFCVTCLQRHTEQRVFGVGNLGVKPDAVTNGIDRTNGARHGRPTSKALEILCMASDCTSGFREGLLRKALSEKVLKKYNELQYEAVIESANMTDISKCPKCHFMAVRDDALPPLLFHCPQCFFKSCTECGDEYHPNIRCDQVESKNETEGRTKVEEAMTSAFVRTCPRPFCRKKFLKIDGCNKMTCSCGCFVCYICGKEILANVGYNHFCQTPHCRHQSCKKCPLYADTSAADKVKVANAAKKAAKNIKVDVDSLLKDPPPARTSRRP</sequence>
<dbReference type="InterPro" id="IPR002867">
    <property type="entry name" value="IBR_dom"/>
</dbReference>
<organism evidence="10 11">
    <name type="scientific">Stephanodiscus triporus</name>
    <dbReference type="NCBI Taxonomy" id="2934178"/>
    <lineage>
        <taxon>Eukaryota</taxon>
        <taxon>Sar</taxon>
        <taxon>Stramenopiles</taxon>
        <taxon>Ochrophyta</taxon>
        <taxon>Bacillariophyta</taxon>
        <taxon>Coscinodiscophyceae</taxon>
        <taxon>Thalassiosirophycidae</taxon>
        <taxon>Stephanodiscales</taxon>
        <taxon>Stephanodiscaceae</taxon>
        <taxon>Stephanodiscus</taxon>
    </lineage>
</organism>
<dbReference type="CDD" id="cd20353">
    <property type="entry name" value="Rcat_RBR_RNF216"/>
    <property type="match status" value="1"/>
</dbReference>
<feature type="compositionally biased region" description="Low complexity" evidence="8">
    <location>
        <begin position="36"/>
        <end position="45"/>
    </location>
</feature>
<dbReference type="Pfam" id="PF26191">
    <property type="entry name" value="RING-HC_RBR_RNF216"/>
    <property type="match status" value="1"/>
</dbReference>
<dbReference type="Gene3D" id="1.20.120.1750">
    <property type="match status" value="1"/>
</dbReference>
<keyword evidence="11" id="KW-1185">Reference proteome</keyword>
<dbReference type="InterPro" id="IPR047546">
    <property type="entry name" value="Rcat_RBR_RNF216"/>
</dbReference>
<feature type="domain" description="RING-type" evidence="9">
    <location>
        <begin position="62"/>
        <end position="310"/>
    </location>
</feature>
<dbReference type="SUPFAM" id="SSF57850">
    <property type="entry name" value="RING/U-box"/>
    <property type="match status" value="2"/>
</dbReference>
<reference evidence="10 11" key="1">
    <citation type="submission" date="2024-10" db="EMBL/GenBank/DDBJ databases">
        <title>Updated reference genomes for cyclostephanoid diatoms.</title>
        <authorList>
            <person name="Roberts W.R."/>
            <person name="Alverson A.J."/>
        </authorList>
    </citation>
    <scope>NUCLEOTIDE SEQUENCE [LARGE SCALE GENOMIC DNA]</scope>
    <source>
        <strain evidence="10 11">AJA276-08</strain>
    </source>
</reference>
<proteinExistence type="predicted"/>
<dbReference type="Pfam" id="PF01485">
    <property type="entry name" value="IBR"/>
    <property type="match status" value="1"/>
</dbReference>
<evidence type="ECO:0000259" key="9">
    <source>
        <dbReference type="PROSITE" id="PS51873"/>
    </source>
</evidence>
<protein>
    <recommendedName>
        <fullName evidence="9">RING-type domain-containing protein</fullName>
    </recommendedName>
</protein>
<dbReference type="AlphaFoldDB" id="A0ABD3NE04"/>
<keyword evidence="3" id="KW-0479">Metal-binding</keyword>
<evidence type="ECO:0000256" key="7">
    <source>
        <dbReference type="ARBA" id="ARBA00022833"/>
    </source>
</evidence>
<feature type="region of interest" description="Disordered" evidence="8">
    <location>
        <begin position="32"/>
        <end position="56"/>
    </location>
</feature>
<keyword evidence="4" id="KW-0677">Repeat</keyword>
<evidence type="ECO:0000256" key="2">
    <source>
        <dbReference type="ARBA" id="ARBA00022679"/>
    </source>
</evidence>
<dbReference type="PROSITE" id="PS51873">
    <property type="entry name" value="TRIAD"/>
    <property type="match status" value="1"/>
</dbReference>
<keyword evidence="2" id="KW-0808">Transferase</keyword>
<keyword evidence="5" id="KW-0863">Zinc-finger</keyword>
<accession>A0ABD3NE04</accession>
<dbReference type="InterPro" id="IPR051628">
    <property type="entry name" value="LUBAC_E3_Ligases"/>
</dbReference>
<keyword evidence="7" id="KW-0862">Zinc</keyword>
<dbReference type="GO" id="GO:0008270">
    <property type="term" value="F:zinc ion binding"/>
    <property type="evidence" value="ECO:0007669"/>
    <property type="project" value="UniProtKB-KW"/>
</dbReference>
<dbReference type="Proteomes" id="UP001530315">
    <property type="component" value="Unassembled WGS sequence"/>
</dbReference>
<evidence type="ECO:0000256" key="6">
    <source>
        <dbReference type="ARBA" id="ARBA00022786"/>
    </source>
</evidence>
<dbReference type="GO" id="GO:0016740">
    <property type="term" value="F:transferase activity"/>
    <property type="evidence" value="ECO:0007669"/>
    <property type="project" value="UniProtKB-KW"/>
</dbReference>
<evidence type="ECO:0000256" key="3">
    <source>
        <dbReference type="ARBA" id="ARBA00022723"/>
    </source>
</evidence>
<evidence type="ECO:0000256" key="8">
    <source>
        <dbReference type="SAM" id="MobiDB-lite"/>
    </source>
</evidence>